<feature type="domain" description="Thioredoxin" evidence="6">
    <location>
        <begin position="52"/>
        <end position="218"/>
    </location>
</feature>
<dbReference type="PANTHER" id="PTHR12151:SF25">
    <property type="entry name" value="LINALOOL DEHYDRATASE_ISOMERASE DOMAIN-CONTAINING PROTEIN"/>
    <property type="match status" value="1"/>
</dbReference>
<evidence type="ECO:0000313" key="10">
    <source>
        <dbReference type="Proteomes" id="UP000619376"/>
    </source>
</evidence>
<evidence type="ECO:0000256" key="3">
    <source>
        <dbReference type="PIRSR" id="PIRSR603782-1"/>
    </source>
</evidence>
<evidence type="ECO:0000259" key="6">
    <source>
        <dbReference type="PROSITE" id="PS51352"/>
    </source>
</evidence>
<keyword evidence="10" id="KW-1185">Reference proteome</keyword>
<dbReference type="Proteomes" id="UP000619376">
    <property type="component" value="Unassembled WGS sequence"/>
</dbReference>
<reference evidence="7" key="4">
    <citation type="submission" date="2024-05" db="EMBL/GenBank/DDBJ databases">
        <authorList>
            <person name="Sun Q."/>
            <person name="Zhou Y."/>
        </authorList>
    </citation>
    <scope>NUCLEOTIDE SEQUENCE</scope>
    <source>
        <strain evidence="7">CGMCC 1.18437</strain>
    </source>
</reference>
<dbReference type="EMBL" id="BNAJ01000012">
    <property type="protein sequence ID" value="GHF58358.1"/>
    <property type="molecule type" value="Genomic_DNA"/>
</dbReference>
<dbReference type="InterPro" id="IPR036249">
    <property type="entry name" value="Thioredoxin-like_sf"/>
</dbReference>
<reference evidence="10" key="2">
    <citation type="journal article" date="2019" name="Int. J. Syst. Evol. Microbiol.">
        <title>The Global Catalogue of Microorganisms (GCM) 10K type strain sequencing project: providing services to taxonomists for standard genome sequencing and annotation.</title>
        <authorList>
            <consortium name="The Broad Institute Genomics Platform"/>
            <consortium name="The Broad Institute Genome Sequencing Center for Infectious Disease"/>
            <person name="Wu L."/>
            <person name="Ma J."/>
        </authorList>
    </citation>
    <scope>NUCLEOTIDE SEQUENCE [LARGE SCALE GENOMIC DNA]</scope>
    <source>
        <strain evidence="10">CGMCC 1.18437</strain>
    </source>
</reference>
<evidence type="ECO:0000313" key="7">
    <source>
        <dbReference type="EMBL" id="GHF58358.1"/>
    </source>
</evidence>
<feature type="binding site" evidence="3">
    <location>
        <position position="180"/>
    </location>
    <ligand>
        <name>Cu cation</name>
        <dbReference type="ChEBI" id="CHEBI:23378"/>
    </ligand>
</feature>
<dbReference type="PROSITE" id="PS51352">
    <property type="entry name" value="THIOREDOXIN_2"/>
    <property type="match status" value="1"/>
</dbReference>
<evidence type="ECO:0000256" key="2">
    <source>
        <dbReference type="ARBA" id="ARBA00023008"/>
    </source>
</evidence>
<feature type="binding site" evidence="3">
    <location>
        <position position="90"/>
    </location>
    <ligand>
        <name>Cu cation</name>
        <dbReference type="ChEBI" id="CHEBI:23378"/>
    </ligand>
</feature>
<dbReference type="CDD" id="cd02968">
    <property type="entry name" value="SCO"/>
    <property type="match status" value="1"/>
</dbReference>
<feature type="transmembrane region" description="Helical" evidence="5">
    <location>
        <begin position="20"/>
        <end position="38"/>
    </location>
</feature>
<keyword evidence="4" id="KW-1015">Disulfide bond</keyword>
<dbReference type="PANTHER" id="PTHR12151">
    <property type="entry name" value="ELECTRON TRANSPORT PROTIN SCO1/SENC FAMILY MEMBER"/>
    <property type="match status" value="1"/>
</dbReference>
<accession>A0A7W8NQ11</accession>
<name>A0A7W8NQ11_9DEIO</name>
<reference evidence="8 9" key="3">
    <citation type="submission" date="2020-08" db="EMBL/GenBank/DDBJ databases">
        <title>Genomic Encyclopedia of Type Strains, Phase IV (KMG-IV): sequencing the most valuable type-strain genomes for metagenomic binning, comparative biology and taxonomic classification.</title>
        <authorList>
            <person name="Goeker M."/>
        </authorList>
    </citation>
    <scope>NUCLEOTIDE SEQUENCE [LARGE SCALE GENOMIC DNA]</scope>
    <source>
        <strain evidence="8 9">DSM 27521</strain>
    </source>
</reference>
<organism evidence="8 9">
    <name type="scientific">Deinococcus metalli</name>
    <dbReference type="NCBI Taxonomy" id="1141878"/>
    <lineage>
        <taxon>Bacteria</taxon>
        <taxon>Thermotogati</taxon>
        <taxon>Deinococcota</taxon>
        <taxon>Deinococci</taxon>
        <taxon>Deinococcales</taxon>
        <taxon>Deinococcaceae</taxon>
        <taxon>Deinococcus</taxon>
    </lineage>
</organism>
<dbReference type="GO" id="GO:0046872">
    <property type="term" value="F:metal ion binding"/>
    <property type="evidence" value="ECO:0007669"/>
    <property type="project" value="UniProtKB-KW"/>
</dbReference>
<comment type="similarity">
    <text evidence="1">Belongs to the SCO1/2 family.</text>
</comment>
<dbReference type="InterPro" id="IPR003782">
    <property type="entry name" value="SCO1/SenC"/>
</dbReference>
<feature type="binding site" evidence="3">
    <location>
        <position position="94"/>
    </location>
    <ligand>
        <name>Cu cation</name>
        <dbReference type="ChEBI" id="CHEBI:23378"/>
    </ligand>
</feature>
<evidence type="ECO:0000256" key="4">
    <source>
        <dbReference type="PIRSR" id="PIRSR603782-2"/>
    </source>
</evidence>
<keyword evidence="5" id="KW-0472">Membrane</keyword>
<dbReference type="InterPro" id="IPR013766">
    <property type="entry name" value="Thioredoxin_domain"/>
</dbReference>
<keyword evidence="2 3" id="KW-0186">Copper</keyword>
<keyword evidence="5" id="KW-0812">Transmembrane</keyword>
<dbReference type="Gene3D" id="3.40.30.10">
    <property type="entry name" value="Glutaredoxin"/>
    <property type="match status" value="1"/>
</dbReference>
<keyword evidence="5" id="KW-1133">Transmembrane helix</keyword>
<dbReference type="RefSeq" id="WP_229832218.1">
    <property type="nucleotide sequence ID" value="NZ_BNAJ01000012.1"/>
</dbReference>
<keyword evidence="3" id="KW-0479">Metal-binding</keyword>
<feature type="disulfide bond" description="Redox-active" evidence="4">
    <location>
        <begin position="90"/>
        <end position="94"/>
    </location>
</feature>
<comment type="caution">
    <text evidence="8">The sequence shown here is derived from an EMBL/GenBank/DDBJ whole genome shotgun (WGS) entry which is preliminary data.</text>
</comment>
<evidence type="ECO:0000313" key="9">
    <source>
        <dbReference type="Proteomes" id="UP000539473"/>
    </source>
</evidence>
<evidence type="ECO:0000313" key="8">
    <source>
        <dbReference type="EMBL" id="MBB5378529.1"/>
    </source>
</evidence>
<proteinExistence type="inferred from homology"/>
<dbReference type="EMBL" id="JACHFK010000013">
    <property type="protein sequence ID" value="MBB5378529.1"/>
    <property type="molecule type" value="Genomic_DNA"/>
</dbReference>
<reference evidence="7" key="1">
    <citation type="journal article" date="2014" name="Int. J. Syst. Evol. Microbiol.">
        <title>Complete genome of a new Firmicutes species belonging to the dominant human colonic microbiota ('Ruminococcus bicirculans') reveals two chromosomes and a selective capacity to utilize plant glucans.</title>
        <authorList>
            <consortium name="NISC Comparative Sequencing Program"/>
            <person name="Wegmann U."/>
            <person name="Louis P."/>
            <person name="Goesmann A."/>
            <person name="Henrissat B."/>
            <person name="Duncan S.H."/>
            <person name="Flint H.J."/>
        </authorList>
    </citation>
    <scope>NUCLEOTIDE SEQUENCE</scope>
    <source>
        <strain evidence="7">CGMCC 1.18437</strain>
    </source>
</reference>
<dbReference type="AlphaFoldDB" id="A0A7W8NQ11"/>
<gene>
    <name evidence="7" type="ORF">GCM10017781_38300</name>
    <name evidence="8" type="ORF">HNQ07_004036</name>
</gene>
<dbReference type="Proteomes" id="UP000539473">
    <property type="component" value="Unassembled WGS sequence"/>
</dbReference>
<protein>
    <submittedName>
        <fullName evidence="8">Protein SCO1/2</fullName>
    </submittedName>
    <submittedName>
        <fullName evidence="7">SCO family protein</fullName>
    </submittedName>
</protein>
<evidence type="ECO:0000256" key="5">
    <source>
        <dbReference type="SAM" id="Phobius"/>
    </source>
</evidence>
<dbReference type="SUPFAM" id="SSF52833">
    <property type="entry name" value="Thioredoxin-like"/>
    <property type="match status" value="1"/>
</dbReference>
<dbReference type="Pfam" id="PF02630">
    <property type="entry name" value="SCO1-SenC"/>
    <property type="match status" value="1"/>
</dbReference>
<sequence>MTEDRPVAGPLRPARHWSQSLTLALLAVSVLLAGMLLYNRLINPSSFSGTAYPSGRMAPALEGTGEDGQPLSLTDLRGQTVAVFYGFLNCPNICPTTLAALERVRQALPASRRPNFTPLLVSVDPRRDTAAGLKQYVEYFSVGARGLRVPEAQLKQTVRAWGADVQYVDVKGPRDYQVNHTTGVYLVDARGRLRVVWDYTQVTANAARIAQDVLAVMD</sequence>
<evidence type="ECO:0000256" key="1">
    <source>
        <dbReference type="ARBA" id="ARBA00010996"/>
    </source>
</evidence>